<evidence type="ECO:0000313" key="6">
    <source>
        <dbReference type="Proteomes" id="UP000068382"/>
    </source>
</evidence>
<protein>
    <submittedName>
        <fullName evidence="5">Alpha/beta hydrolase family protein</fullName>
    </submittedName>
</protein>
<feature type="chain" id="PRO_5007288616" evidence="3">
    <location>
        <begin position="28"/>
        <end position="291"/>
    </location>
</feature>
<sequence length="291" mass="30677">MRPIPEIFSTAVLSAVAMLVAPAAAQAGCGPEAEACEMIGGRYHLVLPAGDSVGGTGSSPAVMFLHGHGGSGAGVLRMTGMVSALTARGYAVIAPDGAPRPGSGTRSWTFLAGNPERRDDFAFLPAVLEDAAARFDIDAESSVLAGFSSGAFMVNYLACQDPEAFAAYLPVSGGFWRPQPTHCAGPVELYHSHGWKDGTVPLEGRTLGGGRFIQGDIWAGLELWRETLGCGGHAPDRIWQAGALMLRRWSCGTGAEITFELFPGGHGVPSGWADRVLDWYEDPMRRRSATE</sequence>
<accession>A0A132BVV8</accession>
<dbReference type="Proteomes" id="UP000068382">
    <property type="component" value="Unassembled WGS sequence"/>
</dbReference>
<dbReference type="InterPro" id="IPR029058">
    <property type="entry name" value="AB_hydrolase_fold"/>
</dbReference>
<organism evidence="5 6">
    <name type="scientific">Tritonibacter horizontis</name>
    <dbReference type="NCBI Taxonomy" id="1768241"/>
    <lineage>
        <taxon>Bacteria</taxon>
        <taxon>Pseudomonadati</taxon>
        <taxon>Pseudomonadota</taxon>
        <taxon>Alphaproteobacteria</taxon>
        <taxon>Rhodobacterales</taxon>
        <taxon>Paracoccaceae</taxon>
        <taxon>Tritonibacter</taxon>
    </lineage>
</organism>
<evidence type="ECO:0000259" key="4">
    <source>
        <dbReference type="Pfam" id="PF00326"/>
    </source>
</evidence>
<feature type="signal peptide" evidence="3">
    <location>
        <begin position="1"/>
        <end position="27"/>
    </location>
</feature>
<comment type="caution">
    <text evidence="5">The sequence shown here is derived from an EMBL/GenBank/DDBJ whole genome shotgun (WGS) entry which is preliminary data.</text>
</comment>
<keyword evidence="1 3" id="KW-0732">Signal</keyword>
<dbReference type="Pfam" id="PF00326">
    <property type="entry name" value="Peptidase_S9"/>
    <property type="match status" value="1"/>
</dbReference>
<gene>
    <name evidence="5" type="ORF">TRIHO_28240</name>
</gene>
<dbReference type="GO" id="GO:0008236">
    <property type="term" value="F:serine-type peptidase activity"/>
    <property type="evidence" value="ECO:0007669"/>
    <property type="project" value="InterPro"/>
</dbReference>
<evidence type="ECO:0000256" key="2">
    <source>
        <dbReference type="ARBA" id="ARBA00022801"/>
    </source>
</evidence>
<dbReference type="InterPro" id="IPR001375">
    <property type="entry name" value="Peptidase_S9_cat"/>
</dbReference>
<dbReference type="PANTHER" id="PTHR43037:SF5">
    <property type="entry name" value="FERULOYL ESTERASE"/>
    <property type="match status" value="1"/>
</dbReference>
<dbReference type="SUPFAM" id="SSF53474">
    <property type="entry name" value="alpha/beta-Hydrolases"/>
    <property type="match status" value="1"/>
</dbReference>
<keyword evidence="6" id="KW-1185">Reference proteome</keyword>
<dbReference type="EMBL" id="LPUY01000076">
    <property type="protein sequence ID" value="KUP92336.1"/>
    <property type="molecule type" value="Genomic_DNA"/>
</dbReference>
<dbReference type="InterPro" id="IPR050955">
    <property type="entry name" value="Plant_Biomass_Hydrol_Est"/>
</dbReference>
<reference evidence="5 6" key="1">
    <citation type="submission" date="2015-12" db="EMBL/GenBank/DDBJ databases">
        <title>Genome sequence of the marine Rhodobacteraceae strain O3.65, Candidatus Tritonibacter horizontis.</title>
        <authorList>
            <person name="Poehlein A."/>
            <person name="Giebel H.A."/>
            <person name="Voget S."/>
            <person name="Brinkhoff T."/>
        </authorList>
    </citation>
    <scope>NUCLEOTIDE SEQUENCE [LARGE SCALE GENOMIC DNA]</scope>
    <source>
        <strain evidence="5 6">O3.65</strain>
    </source>
</reference>
<name>A0A132BVV8_9RHOB</name>
<dbReference type="Gene3D" id="3.40.50.1820">
    <property type="entry name" value="alpha/beta hydrolase"/>
    <property type="match status" value="1"/>
</dbReference>
<dbReference type="PATRIC" id="fig|1768241.3.peg.2957"/>
<feature type="domain" description="Peptidase S9 prolyl oligopeptidase catalytic" evidence="4">
    <location>
        <begin position="82"/>
        <end position="173"/>
    </location>
</feature>
<evidence type="ECO:0000256" key="1">
    <source>
        <dbReference type="ARBA" id="ARBA00022729"/>
    </source>
</evidence>
<dbReference type="RefSeq" id="WP_068244957.1">
    <property type="nucleotide sequence ID" value="NZ_LPUY01000076.1"/>
</dbReference>
<keyword evidence="2 5" id="KW-0378">Hydrolase</keyword>
<evidence type="ECO:0000313" key="5">
    <source>
        <dbReference type="EMBL" id="KUP92336.1"/>
    </source>
</evidence>
<dbReference type="AlphaFoldDB" id="A0A132BVV8"/>
<dbReference type="PANTHER" id="PTHR43037">
    <property type="entry name" value="UNNAMED PRODUCT-RELATED"/>
    <property type="match status" value="1"/>
</dbReference>
<evidence type="ECO:0000256" key="3">
    <source>
        <dbReference type="SAM" id="SignalP"/>
    </source>
</evidence>
<proteinExistence type="predicted"/>
<dbReference type="GO" id="GO:0006508">
    <property type="term" value="P:proteolysis"/>
    <property type="evidence" value="ECO:0007669"/>
    <property type="project" value="InterPro"/>
</dbReference>